<sequence>MVEVVVKKLGVPVAGASTSIRVKTVVGADGQKVRIRTLNAESANFADDLTRVFRANVRKARKANKLLADS</sequence>
<gene>
    <name evidence="1" type="ORF">ACFSNC_12745</name>
</gene>
<reference evidence="2" key="1">
    <citation type="journal article" date="2019" name="Int. J. Syst. Evol. Microbiol.">
        <title>The Global Catalogue of Microorganisms (GCM) 10K type strain sequencing project: providing services to taxonomists for standard genome sequencing and annotation.</title>
        <authorList>
            <consortium name="The Broad Institute Genomics Platform"/>
            <consortium name="The Broad Institute Genome Sequencing Center for Infectious Disease"/>
            <person name="Wu L."/>
            <person name="Ma J."/>
        </authorList>
    </citation>
    <scope>NUCLEOTIDE SEQUENCE [LARGE SCALE GENOMIC DNA]</scope>
    <source>
        <strain evidence="2">CCM 7435</strain>
    </source>
</reference>
<proteinExistence type="predicted"/>
<evidence type="ECO:0000313" key="1">
    <source>
        <dbReference type="EMBL" id="MFD2141277.1"/>
    </source>
</evidence>
<name>A0ABW4YY58_9HYPH</name>
<dbReference type="EMBL" id="JBHUHD010000001">
    <property type="protein sequence ID" value="MFD2141277.1"/>
    <property type="molecule type" value="Genomic_DNA"/>
</dbReference>
<dbReference type="Proteomes" id="UP001597299">
    <property type="component" value="Unassembled WGS sequence"/>
</dbReference>
<organism evidence="1 2">
    <name type="scientific">Ancylobacter oerskovii</name>
    <dbReference type="NCBI Taxonomy" id="459519"/>
    <lineage>
        <taxon>Bacteria</taxon>
        <taxon>Pseudomonadati</taxon>
        <taxon>Pseudomonadota</taxon>
        <taxon>Alphaproteobacteria</taxon>
        <taxon>Hyphomicrobiales</taxon>
        <taxon>Xanthobacteraceae</taxon>
        <taxon>Ancylobacter</taxon>
    </lineage>
</organism>
<protein>
    <submittedName>
        <fullName evidence="1">Uncharacterized protein</fullName>
    </submittedName>
</protein>
<keyword evidence="2" id="KW-1185">Reference proteome</keyword>
<evidence type="ECO:0000313" key="2">
    <source>
        <dbReference type="Proteomes" id="UP001597299"/>
    </source>
</evidence>
<accession>A0ABW4YY58</accession>
<dbReference type="RefSeq" id="WP_213350211.1">
    <property type="nucleotide sequence ID" value="NZ_JAHBGB010000002.1"/>
</dbReference>
<comment type="caution">
    <text evidence="1">The sequence shown here is derived from an EMBL/GenBank/DDBJ whole genome shotgun (WGS) entry which is preliminary data.</text>
</comment>